<dbReference type="Gene3D" id="3.40.190.10">
    <property type="entry name" value="Periplasmic binding protein-like II"/>
    <property type="match status" value="2"/>
</dbReference>
<dbReference type="PROSITE" id="PS50931">
    <property type="entry name" value="HTH_LYSR"/>
    <property type="match status" value="1"/>
</dbReference>
<dbReference type="RefSeq" id="WP_132141728.1">
    <property type="nucleotide sequence ID" value="NZ_SMCS01000001.1"/>
</dbReference>
<comment type="similarity">
    <text evidence="1">Belongs to the LysR transcriptional regulatory family.</text>
</comment>
<dbReference type="EMBL" id="SMCS01000001">
    <property type="protein sequence ID" value="TCV97686.1"/>
    <property type="molecule type" value="Genomic_DNA"/>
</dbReference>
<evidence type="ECO:0000313" key="6">
    <source>
        <dbReference type="EMBL" id="TCV97686.1"/>
    </source>
</evidence>
<evidence type="ECO:0000259" key="5">
    <source>
        <dbReference type="PROSITE" id="PS50931"/>
    </source>
</evidence>
<gene>
    <name evidence="6" type="ORF">EC912_101703</name>
</gene>
<dbReference type="InterPro" id="IPR036390">
    <property type="entry name" value="WH_DNA-bd_sf"/>
</dbReference>
<accession>A0A4R3YYJ4</accession>
<dbReference type="GO" id="GO:0000976">
    <property type="term" value="F:transcription cis-regulatory region binding"/>
    <property type="evidence" value="ECO:0007669"/>
    <property type="project" value="TreeGrafter"/>
</dbReference>
<dbReference type="Gene3D" id="1.10.10.10">
    <property type="entry name" value="Winged helix-like DNA-binding domain superfamily/Winged helix DNA-binding domain"/>
    <property type="match status" value="1"/>
</dbReference>
<proteinExistence type="inferred from homology"/>
<name>A0A4R3YYJ4_9GAMM</name>
<evidence type="ECO:0000256" key="4">
    <source>
        <dbReference type="ARBA" id="ARBA00023163"/>
    </source>
</evidence>
<dbReference type="Pfam" id="PF00126">
    <property type="entry name" value="HTH_1"/>
    <property type="match status" value="1"/>
</dbReference>
<evidence type="ECO:0000256" key="3">
    <source>
        <dbReference type="ARBA" id="ARBA00023125"/>
    </source>
</evidence>
<dbReference type="InterPro" id="IPR005119">
    <property type="entry name" value="LysR_subst-bd"/>
</dbReference>
<protein>
    <submittedName>
        <fullName evidence="6">LysR family transcriptional regulator</fullName>
    </submittedName>
</protein>
<evidence type="ECO:0000256" key="1">
    <source>
        <dbReference type="ARBA" id="ARBA00009437"/>
    </source>
</evidence>
<comment type="caution">
    <text evidence="6">The sequence shown here is derived from an EMBL/GenBank/DDBJ whole genome shotgun (WGS) entry which is preliminary data.</text>
</comment>
<reference evidence="6 7" key="1">
    <citation type="submission" date="2019-03" db="EMBL/GenBank/DDBJ databases">
        <title>Above-ground endophytic microbial communities from plants in different locations in the United States.</title>
        <authorList>
            <person name="Frank C."/>
        </authorList>
    </citation>
    <scope>NUCLEOTIDE SEQUENCE [LARGE SCALE GENOMIC DNA]</scope>
    <source>
        <strain evidence="6 7">LP_13_YM</strain>
    </source>
</reference>
<evidence type="ECO:0000256" key="2">
    <source>
        <dbReference type="ARBA" id="ARBA00023015"/>
    </source>
</evidence>
<dbReference type="InterPro" id="IPR000847">
    <property type="entry name" value="LysR_HTH_N"/>
</dbReference>
<dbReference type="AlphaFoldDB" id="A0A4R3YYJ4"/>
<dbReference type="PANTHER" id="PTHR30126:SF6">
    <property type="entry name" value="HTH-TYPE TRANSCRIPTIONAL REGULATOR CYSB-RELATED"/>
    <property type="match status" value="1"/>
</dbReference>
<dbReference type="Proteomes" id="UP000295645">
    <property type="component" value="Unassembled WGS sequence"/>
</dbReference>
<feature type="domain" description="HTH lysR-type" evidence="5">
    <location>
        <begin position="1"/>
        <end position="59"/>
    </location>
</feature>
<keyword evidence="7" id="KW-1185">Reference proteome</keyword>
<dbReference type="SUPFAM" id="SSF53850">
    <property type="entry name" value="Periplasmic binding protein-like II"/>
    <property type="match status" value="1"/>
</dbReference>
<sequence length="326" mass="35296">MTLVQLRYLVAIADAGLNITLAAERVHATQPGLSKQLRQLEDELGFKLFHRRGKSLHGVTAAGESVLERARTILAEAGNVLALAANLRNEAHGSLRIATTHTQARFALPDIVGAFTRRHPEVSVHLNPGREAGVLPQLSAGHVDIAVVSGSGGPPPAGIALPAYRWNRMLVVPKDHPFARYTRPPSLQELAAQPLVGYESSMQSDSSLQRTFVAAGLHPRIAMTAGDGDLIRTYVREGLGVGILAEMAVTPGDRDLVTLPADHLFDQCTTWIVLRDGLVPRDFLLDFIRGFAPHLDPRDIRRAVAGDSTSAWPAAPHWRQRGEHAA</sequence>
<dbReference type="OrthoDB" id="5297026at2"/>
<dbReference type="GO" id="GO:0003700">
    <property type="term" value="F:DNA-binding transcription factor activity"/>
    <property type="evidence" value="ECO:0007669"/>
    <property type="project" value="InterPro"/>
</dbReference>
<dbReference type="Pfam" id="PF03466">
    <property type="entry name" value="LysR_substrate"/>
    <property type="match status" value="1"/>
</dbReference>
<keyword evidence="2" id="KW-0805">Transcription regulation</keyword>
<organism evidence="6 7">
    <name type="scientific">Luteibacter rhizovicinus</name>
    <dbReference type="NCBI Taxonomy" id="242606"/>
    <lineage>
        <taxon>Bacteria</taxon>
        <taxon>Pseudomonadati</taxon>
        <taxon>Pseudomonadota</taxon>
        <taxon>Gammaproteobacteria</taxon>
        <taxon>Lysobacterales</taxon>
        <taxon>Rhodanobacteraceae</taxon>
        <taxon>Luteibacter</taxon>
    </lineage>
</organism>
<keyword evidence="3" id="KW-0238">DNA-binding</keyword>
<dbReference type="GO" id="GO:0019344">
    <property type="term" value="P:cysteine biosynthetic process"/>
    <property type="evidence" value="ECO:0007669"/>
    <property type="project" value="TreeGrafter"/>
</dbReference>
<keyword evidence="4" id="KW-0804">Transcription</keyword>
<dbReference type="InterPro" id="IPR036388">
    <property type="entry name" value="WH-like_DNA-bd_sf"/>
</dbReference>
<dbReference type="PRINTS" id="PR00039">
    <property type="entry name" value="HTHLYSR"/>
</dbReference>
<dbReference type="SUPFAM" id="SSF46785">
    <property type="entry name" value="Winged helix' DNA-binding domain"/>
    <property type="match status" value="1"/>
</dbReference>
<evidence type="ECO:0000313" key="7">
    <source>
        <dbReference type="Proteomes" id="UP000295645"/>
    </source>
</evidence>
<dbReference type="PANTHER" id="PTHR30126">
    <property type="entry name" value="HTH-TYPE TRANSCRIPTIONAL REGULATOR"/>
    <property type="match status" value="1"/>
</dbReference>